<gene>
    <name evidence="15" type="ORF">E1298_46230</name>
</gene>
<dbReference type="CDD" id="cd00075">
    <property type="entry name" value="HATPase"/>
    <property type="match status" value="1"/>
</dbReference>
<dbReference type="Pfam" id="PF02518">
    <property type="entry name" value="HATPase_c"/>
    <property type="match status" value="1"/>
</dbReference>
<keyword evidence="5" id="KW-0808">Transferase</keyword>
<dbReference type="InterPro" id="IPR003661">
    <property type="entry name" value="HisK_dim/P_dom"/>
</dbReference>
<dbReference type="PROSITE" id="PS50885">
    <property type="entry name" value="HAMP"/>
    <property type="match status" value="1"/>
</dbReference>
<proteinExistence type="predicted"/>
<dbReference type="PANTHER" id="PTHR45436">
    <property type="entry name" value="SENSOR HISTIDINE KINASE YKOH"/>
    <property type="match status" value="1"/>
</dbReference>
<dbReference type="Pfam" id="PF00512">
    <property type="entry name" value="HisKA"/>
    <property type="match status" value="1"/>
</dbReference>
<dbReference type="Gene3D" id="1.10.287.130">
    <property type="match status" value="1"/>
</dbReference>
<dbReference type="CDD" id="cd06225">
    <property type="entry name" value="HAMP"/>
    <property type="match status" value="1"/>
</dbReference>
<dbReference type="SUPFAM" id="SSF47384">
    <property type="entry name" value="Homodimeric domain of signal transducing histidine kinase"/>
    <property type="match status" value="1"/>
</dbReference>
<protein>
    <recommendedName>
        <fullName evidence="3">histidine kinase</fullName>
        <ecNumber evidence="3">2.7.13.3</ecNumber>
    </recommendedName>
</protein>
<dbReference type="InterPro" id="IPR004358">
    <property type="entry name" value="Sig_transdc_His_kin-like_C"/>
</dbReference>
<dbReference type="AlphaFoldDB" id="A0A4R4ZMP7"/>
<evidence type="ECO:0000256" key="2">
    <source>
        <dbReference type="ARBA" id="ARBA00004236"/>
    </source>
</evidence>
<evidence type="ECO:0000256" key="11">
    <source>
        <dbReference type="SAM" id="MobiDB-lite"/>
    </source>
</evidence>
<dbReference type="SMART" id="SM00387">
    <property type="entry name" value="HATPase_c"/>
    <property type="match status" value="1"/>
</dbReference>
<dbReference type="EMBL" id="SMKU01000624">
    <property type="protein sequence ID" value="TDD60128.1"/>
    <property type="molecule type" value="Genomic_DNA"/>
</dbReference>
<keyword evidence="4" id="KW-0597">Phosphoprotein</keyword>
<evidence type="ECO:0000259" key="14">
    <source>
        <dbReference type="PROSITE" id="PS50885"/>
    </source>
</evidence>
<comment type="catalytic activity">
    <reaction evidence="1">
        <text>ATP + protein L-histidine = ADP + protein N-phospho-L-histidine.</text>
        <dbReference type="EC" id="2.7.13.3"/>
    </reaction>
</comment>
<dbReference type="SUPFAM" id="SSF55874">
    <property type="entry name" value="ATPase domain of HSP90 chaperone/DNA topoisomerase II/histidine kinase"/>
    <property type="match status" value="2"/>
</dbReference>
<dbReference type="Proteomes" id="UP000294513">
    <property type="component" value="Unassembled WGS sequence"/>
</dbReference>
<dbReference type="InterPro" id="IPR050428">
    <property type="entry name" value="TCS_sensor_his_kinase"/>
</dbReference>
<dbReference type="Pfam" id="PF00672">
    <property type="entry name" value="HAMP"/>
    <property type="match status" value="1"/>
</dbReference>
<dbReference type="InterPro" id="IPR036890">
    <property type="entry name" value="HATPase_C_sf"/>
</dbReference>
<dbReference type="PANTHER" id="PTHR45436:SF5">
    <property type="entry name" value="SENSOR HISTIDINE KINASE TRCS"/>
    <property type="match status" value="1"/>
</dbReference>
<dbReference type="OrthoDB" id="9786919at2"/>
<evidence type="ECO:0000256" key="4">
    <source>
        <dbReference type="ARBA" id="ARBA00022553"/>
    </source>
</evidence>
<evidence type="ECO:0000256" key="12">
    <source>
        <dbReference type="SAM" id="Phobius"/>
    </source>
</evidence>
<dbReference type="SUPFAM" id="SSF158472">
    <property type="entry name" value="HAMP domain-like"/>
    <property type="match status" value="1"/>
</dbReference>
<keyword evidence="16" id="KW-1185">Reference proteome</keyword>
<comment type="caution">
    <text evidence="15">The sequence shown here is derived from an EMBL/GenBank/DDBJ whole genome shotgun (WGS) entry which is preliminary data.</text>
</comment>
<keyword evidence="9" id="KW-0902">Two-component regulatory system</keyword>
<evidence type="ECO:0000313" key="15">
    <source>
        <dbReference type="EMBL" id="TDD60128.1"/>
    </source>
</evidence>
<dbReference type="InterPro" id="IPR003594">
    <property type="entry name" value="HATPase_dom"/>
</dbReference>
<keyword evidence="7 15" id="KW-0418">Kinase</keyword>
<evidence type="ECO:0000256" key="6">
    <source>
        <dbReference type="ARBA" id="ARBA00022692"/>
    </source>
</evidence>
<dbReference type="InterPro" id="IPR003660">
    <property type="entry name" value="HAMP_dom"/>
</dbReference>
<dbReference type="SMART" id="SM00304">
    <property type="entry name" value="HAMP"/>
    <property type="match status" value="1"/>
</dbReference>
<name>A0A4R4ZMP7_9ACTN</name>
<feature type="region of interest" description="Disordered" evidence="11">
    <location>
        <begin position="124"/>
        <end position="148"/>
    </location>
</feature>
<evidence type="ECO:0000256" key="10">
    <source>
        <dbReference type="ARBA" id="ARBA00023136"/>
    </source>
</evidence>
<dbReference type="PRINTS" id="PR00344">
    <property type="entry name" value="BCTRLSENSOR"/>
</dbReference>
<keyword evidence="10 12" id="KW-0472">Membrane</keyword>
<evidence type="ECO:0000313" key="16">
    <source>
        <dbReference type="Proteomes" id="UP000294513"/>
    </source>
</evidence>
<comment type="subcellular location">
    <subcellularLocation>
        <location evidence="2">Cell membrane</location>
    </subcellularLocation>
</comment>
<evidence type="ECO:0000256" key="5">
    <source>
        <dbReference type="ARBA" id="ARBA00022679"/>
    </source>
</evidence>
<dbReference type="InterPro" id="IPR036097">
    <property type="entry name" value="HisK_dim/P_sf"/>
</dbReference>
<evidence type="ECO:0000256" key="8">
    <source>
        <dbReference type="ARBA" id="ARBA00022989"/>
    </source>
</evidence>
<sequence length="509" mass="55374">MVRQGTTGKGTRTREAVIRVRPRPSAKGLTRLIRWVALRHPQIRVRVTLSAALTAFLLSTALYAVVLVLVRRDATAAVERDLAREGRRVVTVIHSGTLTAHIYASEDDLQQVVDARGRVVAASTRMEGRPSVRLPPPPADDDRRDGRSCDVDAPGGPCFLTVVYRVGMGPGHRLVYTLGPEPGLLPHPLLAVLLALGIPLITGLVGHGTWRSAGRTLRPVDEIRRELDEITATDLERRVPVPPRRDEVALLAESVNATLDRLERAVARQRAFVSDVSHELRSPLAGLRMELELALADPDDADLPDTLRAVLSNTDRVAAVVDDLLALARLEADRNFEREVVDLTELTDHEVLGRPRRAQVTVRSEGPVRVNGGRGELARLLTNLIDNADRHAVSAVTVIVRTERPDVAVVEVIDDGEGIAPADRERVFERFTRLTEGRHRDAGGTGLGLAISRDIAEAHGGSLTVADRLLTNLIDNADRHAVSAVTVIVRTERPDVAVVEVIDDGEGIA</sequence>
<evidence type="ECO:0000256" key="1">
    <source>
        <dbReference type="ARBA" id="ARBA00000085"/>
    </source>
</evidence>
<evidence type="ECO:0000256" key="3">
    <source>
        <dbReference type="ARBA" id="ARBA00012438"/>
    </source>
</evidence>
<reference evidence="15 16" key="1">
    <citation type="submission" date="2019-03" db="EMBL/GenBank/DDBJ databases">
        <title>Draft genome sequences of novel Actinobacteria.</title>
        <authorList>
            <person name="Sahin N."/>
            <person name="Ay H."/>
            <person name="Saygin H."/>
        </authorList>
    </citation>
    <scope>NUCLEOTIDE SEQUENCE [LARGE SCALE GENOMIC DNA]</scope>
    <source>
        <strain evidence="15 16">H3C3</strain>
    </source>
</reference>
<feature type="domain" description="HAMP" evidence="14">
    <location>
        <begin position="214"/>
        <end position="267"/>
    </location>
</feature>
<feature type="domain" description="Histidine kinase" evidence="13">
    <location>
        <begin position="275"/>
        <end position="468"/>
    </location>
</feature>
<dbReference type="Gene3D" id="3.30.565.10">
    <property type="entry name" value="Histidine kinase-like ATPase, C-terminal domain"/>
    <property type="match status" value="1"/>
</dbReference>
<dbReference type="InterPro" id="IPR005467">
    <property type="entry name" value="His_kinase_dom"/>
</dbReference>
<evidence type="ECO:0000256" key="7">
    <source>
        <dbReference type="ARBA" id="ARBA00022777"/>
    </source>
</evidence>
<dbReference type="CDD" id="cd00082">
    <property type="entry name" value="HisKA"/>
    <property type="match status" value="1"/>
</dbReference>
<dbReference type="EC" id="2.7.13.3" evidence="3"/>
<dbReference type="SMART" id="SM00388">
    <property type="entry name" value="HisKA"/>
    <property type="match status" value="1"/>
</dbReference>
<organism evidence="15 16">
    <name type="scientific">Actinomadura rubrisoli</name>
    <dbReference type="NCBI Taxonomy" id="2530368"/>
    <lineage>
        <taxon>Bacteria</taxon>
        <taxon>Bacillati</taxon>
        <taxon>Actinomycetota</taxon>
        <taxon>Actinomycetes</taxon>
        <taxon>Streptosporangiales</taxon>
        <taxon>Thermomonosporaceae</taxon>
        <taxon>Actinomadura</taxon>
    </lineage>
</organism>
<dbReference type="GO" id="GO:0005886">
    <property type="term" value="C:plasma membrane"/>
    <property type="evidence" value="ECO:0007669"/>
    <property type="project" value="UniProtKB-SubCell"/>
</dbReference>
<evidence type="ECO:0000256" key="9">
    <source>
        <dbReference type="ARBA" id="ARBA00023012"/>
    </source>
</evidence>
<dbReference type="GO" id="GO:0000155">
    <property type="term" value="F:phosphorelay sensor kinase activity"/>
    <property type="evidence" value="ECO:0007669"/>
    <property type="project" value="InterPro"/>
</dbReference>
<accession>A0A4R4ZMP7</accession>
<evidence type="ECO:0000259" key="13">
    <source>
        <dbReference type="PROSITE" id="PS50109"/>
    </source>
</evidence>
<keyword evidence="6 12" id="KW-0812">Transmembrane</keyword>
<feature type="transmembrane region" description="Helical" evidence="12">
    <location>
        <begin position="47"/>
        <end position="70"/>
    </location>
</feature>
<feature type="non-terminal residue" evidence="15">
    <location>
        <position position="509"/>
    </location>
</feature>
<keyword evidence="8 12" id="KW-1133">Transmembrane helix</keyword>
<dbReference type="PROSITE" id="PS50109">
    <property type="entry name" value="HIS_KIN"/>
    <property type="match status" value="1"/>
</dbReference>